<feature type="region of interest" description="Disordered" evidence="1">
    <location>
        <begin position="99"/>
        <end position="122"/>
    </location>
</feature>
<dbReference type="EMBL" id="CNFU01000559">
    <property type="protein sequence ID" value="CKS08846.1"/>
    <property type="molecule type" value="Genomic_DNA"/>
</dbReference>
<evidence type="ECO:0000313" key="3">
    <source>
        <dbReference type="EMBL" id="CKS08846.1"/>
    </source>
</evidence>
<dbReference type="EMBL" id="CSAD01000582">
    <property type="protein sequence ID" value="COW17892.1"/>
    <property type="molecule type" value="Genomic_DNA"/>
</dbReference>
<evidence type="ECO:0000313" key="5">
    <source>
        <dbReference type="Proteomes" id="UP000045842"/>
    </source>
</evidence>
<accession>A0A654ZU96</accession>
<reference evidence="5 6" key="1">
    <citation type="submission" date="2015-03" db="EMBL/GenBank/DDBJ databases">
        <authorList>
            <consortium name="Pathogen Informatics"/>
        </authorList>
    </citation>
    <scope>NUCLEOTIDE SEQUENCE [LARGE SCALE GENOMIC DNA]</scope>
    <source>
        <strain evidence="2 7">Bir 185</strain>
        <strain evidence="3 6">Bir 187</strain>
        <strain evidence="4 5">G09801536</strain>
    </source>
</reference>
<evidence type="ECO:0000313" key="2">
    <source>
        <dbReference type="EMBL" id="CKR27496.1"/>
    </source>
</evidence>
<feature type="compositionally biased region" description="Polar residues" evidence="1">
    <location>
        <begin position="99"/>
        <end position="117"/>
    </location>
</feature>
<protein>
    <submittedName>
        <fullName evidence="2">Uncharacterized protein</fullName>
    </submittedName>
</protein>
<feature type="compositionally biased region" description="Polar residues" evidence="1">
    <location>
        <begin position="43"/>
        <end position="72"/>
    </location>
</feature>
<dbReference type="AlphaFoldDB" id="A0A654ZU96"/>
<feature type="region of interest" description="Disordered" evidence="1">
    <location>
        <begin position="141"/>
        <end position="163"/>
    </location>
</feature>
<dbReference type="Proteomes" id="UP000049023">
    <property type="component" value="Unassembled WGS sequence"/>
</dbReference>
<sequence length="218" mass="22594">MSRLPATNDRLRNSAGSTSGAGCDRELCTNPTEVRTLARNEPTVATLNQPQSGPLTKPRVTNPSVTASSSAPRKSGMRRRPEARLSTSMRLVAIAATMPSGTLTSNTHRQPAHSTRSPPIGGPRPAAIAAAAPHRPIACARRAASKPSTTSASEAGTSIAAPMPCSTRNATNCSTLPATAHSPDAMVNTSTPDRNVRLRPSKSANLPAATMKAAKTML</sequence>
<organism evidence="2 7">
    <name type="scientific">Mycobacterium tuberculosis</name>
    <dbReference type="NCBI Taxonomy" id="1773"/>
    <lineage>
        <taxon>Bacteria</taxon>
        <taxon>Bacillati</taxon>
        <taxon>Actinomycetota</taxon>
        <taxon>Actinomycetes</taxon>
        <taxon>Mycobacteriales</taxon>
        <taxon>Mycobacteriaceae</taxon>
        <taxon>Mycobacterium</taxon>
        <taxon>Mycobacterium tuberculosis complex</taxon>
    </lineage>
</organism>
<dbReference type="PROSITE" id="PS51257">
    <property type="entry name" value="PROKAR_LIPOPROTEIN"/>
    <property type="match status" value="1"/>
</dbReference>
<evidence type="ECO:0000313" key="6">
    <source>
        <dbReference type="Proteomes" id="UP000049023"/>
    </source>
</evidence>
<name>A0A654ZU96_MYCTX</name>
<dbReference type="EMBL" id="CNFT01000173">
    <property type="protein sequence ID" value="CKR27496.1"/>
    <property type="molecule type" value="Genomic_DNA"/>
</dbReference>
<evidence type="ECO:0000313" key="4">
    <source>
        <dbReference type="EMBL" id="COW17892.1"/>
    </source>
</evidence>
<evidence type="ECO:0000256" key="1">
    <source>
        <dbReference type="SAM" id="MobiDB-lite"/>
    </source>
</evidence>
<gene>
    <name evidence="4" type="ORF">ERS007679_03304</name>
    <name evidence="2" type="ORF">ERS027659_01051</name>
    <name evidence="3" type="ORF">ERS027661_02569</name>
</gene>
<feature type="region of interest" description="Disordered" evidence="1">
    <location>
        <begin position="39"/>
        <end position="87"/>
    </location>
</feature>
<feature type="compositionally biased region" description="Polar residues" evidence="1">
    <location>
        <begin position="146"/>
        <end position="156"/>
    </location>
</feature>
<evidence type="ECO:0000313" key="7">
    <source>
        <dbReference type="Proteomes" id="UP000050164"/>
    </source>
</evidence>
<dbReference type="Proteomes" id="UP000045842">
    <property type="component" value="Unassembled WGS sequence"/>
</dbReference>
<dbReference type="Proteomes" id="UP000050164">
    <property type="component" value="Unassembled WGS sequence"/>
</dbReference>
<feature type="region of interest" description="Disordered" evidence="1">
    <location>
        <begin position="1"/>
        <end position="27"/>
    </location>
</feature>
<proteinExistence type="predicted"/>